<evidence type="ECO:0000313" key="2">
    <source>
        <dbReference type="EMBL" id="NYI38752.1"/>
    </source>
</evidence>
<proteinExistence type="predicted"/>
<dbReference type="InterPro" id="IPR025427">
    <property type="entry name" value="DUF4160"/>
</dbReference>
<gene>
    <name evidence="2" type="ORF">BJ975_002127</name>
    <name evidence="1" type="ORF">IDH50_17555</name>
</gene>
<dbReference type="EMBL" id="JACWMT010000004">
    <property type="protein sequence ID" value="MBD1272055.1"/>
    <property type="molecule type" value="Genomic_DNA"/>
</dbReference>
<reference evidence="2 3" key="1">
    <citation type="submission" date="2020-07" db="EMBL/GenBank/DDBJ databases">
        <title>Sequencing the genomes of 1000 actinobacteria strains.</title>
        <authorList>
            <person name="Klenk H.-P."/>
        </authorList>
    </citation>
    <scope>NUCLEOTIDE SEQUENCE [LARGE SCALE GENOMIC DNA]</scope>
    <source>
        <strain evidence="2 3">DSM 19087</strain>
    </source>
</reference>
<dbReference type="EMBL" id="JACBZN010000001">
    <property type="protein sequence ID" value="NYI38752.1"/>
    <property type="molecule type" value="Genomic_DNA"/>
</dbReference>
<evidence type="ECO:0000313" key="1">
    <source>
        <dbReference type="EMBL" id="MBD1272055.1"/>
    </source>
</evidence>
<organism evidence="1 4">
    <name type="scientific">Aeromicrobium tamlense</name>
    <dbReference type="NCBI Taxonomy" id="375541"/>
    <lineage>
        <taxon>Bacteria</taxon>
        <taxon>Bacillati</taxon>
        <taxon>Actinomycetota</taxon>
        <taxon>Actinomycetes</taxon>
        <taxon>Propionibacteriales</taxon>
        <taxon>Nocardioidaceae</taxon>
        <taxon>Aeromicrobium</taxon>
    </lineage>
</organism>
<dbReference type="AlphaFoldDB" id="A0A8I0FWL4"/>
<dbReference type="Proteomes" id="UP000659061">
    <property type="component" value="Unassembled WGS sequence"/>
</dbReference>
<evidence type="ECO:0000313" key="3">
    <source>
        <dbReference type="Proteomes" id="UP000587211"/>
    </source>
</evidence>
<accession>A0A8I0FWL4</accession>
<sequence>MKDDDLTPPERAAYNLGEPAGWALAESEDRLEAEDVLGRLVAIALFEFGENKDGWSAAYNNDGFITALVAEGKPFDGGISVHVWPNDHPPPHVHILKKSEPDNESIKINLETAELDGDLPPWANSKQVKKMKALVRRHHKLFAEWWEKNHGEVVTLLA</sequence>
<dbReference type="Pfam" id="PF13711">
    <property type="entry name" value="DUF4160"/>
    <property type="match status" value="1"/>
</dbReference>
<name>A0A8I0FWL4_9ACTN</name>
<keyword evidence="3" id="KW-1185">Reference proteome</keyword>
<dbReference type="RefSeq" id="WP_179425749.1">
    <property type="nucleotide sequence ID" value="NZ_BAAAMP010000016.1"/>
</dbReference>
<protein>
    <submittedName>
        <fullName evidence="1">DUF4160 domain-containing protein</fullName>
    </submittedName>
</protein>
<comment type="caution">
    <text evidence="1">The sequence shown here is derived from an EMBL/GenBank/DDBJ whole genome shotgun (WGS) entry which is preliminary data.</text>
</comment>
<dbReference type="Proteomes" id="UP000587211">
    <property type="component" value="Unassembled WGS sequence"/>
</dbReference>
<reference evidence="1" key="2">
    <citation type="submission" date="2020-09" db="EMBL/GenBank/DDBJ databases">
        <title>Novel species in genus Aeromicrobium.</title>
        <authorList>
            <person name="Zhang G."/>
        </authorList>
    </citation>
    <scope>NUCLEOTIDE SEQUENCE</scope>
    <source>
        <strain evidence="1">SSW1-57</strain>
    </source>
</reference>
<evidence type="ECO:0000313" key="4">
    <source>
        <dbReference type="Proteomes" id="UP000659061"/>
    </source>
</evidence>